<dbReference type="SUPFAM" id="SSF52172">
    <property type="entry name" value="CheY-like"/>
    <property type="match status" value="1"/>
</dbReference>
<evidence type="ECO:0000313" key="5">
    <source>
        <dbReference type="Proteomes" id="UP000287168"/>
    </source>
</evidence>
<dbReference type="SMART" id="SM00448">
    <property type="entry name" value="REC"/>
    <property type="match status" value="1"/>
</dbReference>
<dbReference type="Proteomes" id="UP000287168">
    <property type="component" value="Unassembled WGS sequence"/>
</dbReference>
<organism evidence="4 5">
    <name type="scientific">Falsigemmobacter intermedius</name>
    <dbReference type="NCBI Taxonomy" id="1553448"/>
    <lineage>
        <taxon>Bacteria</taxon>
        <taxon>Pseudomonadati</taxon>
        <taxon>Pseudomonadota</taxon>
        <taxon>Alphaproteobacteria</taxon>
        <taxon>Rhodobacterales</taxon>
        <taxon>Paracoccaceae</taxon>
        <taxon>Falsigemmobacter</taxon>
    </lineage>
</organism>
<dbReference type="GO" id="GO:0016791">
    <property type="term" value="F:phosphatase activity"/>
    <property type="evidence" value="ECO:0007669"/>
    <property type="project" value="TreeGrafter"/>
</dbReference>
<feature type="domain" description="Response regulatory" evidence="3">
    <location>
        <begin position="18"/>
        <end position="134"/>
    </location>
</feature>
<keyword evidence="2" id="KW-0597">Phosphoprotein</keyword>
<dbReference type="CDD" id="cd17546">
    <property type="entry name" value="REC_hyHK_CKI1_RcsC-like"/>
    <property type="match status" value="1"/>
</dbReference>
<dbReference type="OrthoDB" id="9811749at2"/>
<accession>A0A444M8X9</accession>
<comment type="caution">
    <text evidence="4">The sequence shown here is derived from an EMBL/GenBank/DDBJ whole genome shotgun (WGS) entry which is preliminary data.</text>
</comment>
<dbReference type="Pfam" id="PF00072">
    <property type="entry name" value="Response_reg"/>
    <property type="match status" value="1"/>
</dbReference>
<dbReference type="InterPro" id="IPR001789">
    <property type="entry name" value="Sig_transdc_resp-reg_receiver"/>
</dbReference>
<protein>
    <submittedName>
        <fullName evidence="4">Fused response regulator/phosphatase</fullName>
    </submittedName>
</protein>
<gene>
    <name evidence="4" type="ORF">EP867_14650</name>
</gene>
<dbReference type="InterPro" id="IPR011006">
    <property type="entry name" value="CheY-like_superfamily"/>
</dbReference>
<dbReference type="SUPFAM" id="SSF81606">
    <property type="entry name" value="PP2C-like"/>
    <property type="match status" value="1"/>
</dbReference>
<dbReference type="Pfam" id="PF07228">
    <property type="entry name" value="SpoIIE"/>
    <property type="match status" value="1"/>
</dbReference>
<dbReference type="PANTHER" id="PTHR43156">
    <property type="entry name" value="STAGE II SPORULATION PROTEIN E-RELATED"/>
    <property type="match status" value="1"/>
</dbReference>
<dbReference type="RefSeq" id="WP_128490235.1">
    <property type="nucleotide sequence ID" value="NZ_JBHLXB010000048.1"/>
</dbReference>
<dbReference type="AlphaFoldDB" id="A0A444M8X9"/>
<keyword evidence="5" id="KW-1185">Reference proteome</keyword>
<dbReference type="PROSITE" id="PS50110">
    <property type="entry name" value="RESPONSE_REGULATORY"/>
    <property type="match status" value="1"/>
</dbReference>
<evidence type="ECO:0000259" key="3">
    <source>
        <dbReference type="PROSITE" id="PS50110"/>
    </source>
</evidence>
<dbReference type="InterPro" id="IPR036457">
    <property type="entry name" value="PPM-type-like_dom_sf"/>
</dbReference>
<dbReference type="Gene3D" id="3.40.50.2300">
    <property type="match status" value="1"/>
</dbReference>
<dbReference type="PANTHER" id="PTHR43156:SF2">
    <property type="entry name" value="STAGE II SPORULATION PROTEIN E"/>
    <property type="match status" value="1"/>
</dbReference>
<dbReference type="GO" id="GO:0000160">
    <property type="term" value="P:phosphorelay signal transduction system"/>
    <property type="evidence" value="ECO:0007669"/>
    <property type="project" value="InterPro"/>
</dbReference>
<reference evidence="4 5" key="1">
    <citation type="journal article" date="2015" name="Int. J. Syst. Evol. Microbiol.">
        <title>Gemmobacter intermedius sp. nov., isolated from a white stork (Ciconia ciconia).</title>
        <authorList>
            <person name="Kampfer P."/>
            <person name="Jerzak L."/>
            <person name="Wilharm G."/>
            <person name="Golke J."/>
            <person name="Busse H.J."/>
            <person name="Glaeser S.P."/>
        </authorList>
    </citation>
    <scope>NUCLEOTIDE SEQUENCE [LARGE SCALE GENOMIC DNA]</scope>
    <source>
        <strain evidence="4 5">119/4</strain>
    </source>
</reference>
<dbReference type="Gene3D" id="3.60.40.10">
    <property type="entry name" value="PPM-type phosphatase domain"/>
    <property type="match status" value="1"/>
</dbReference>
<proteinExistence type="predicted"/>
<sequence>MAEVEKAECGGPRGAGRRILVVDDSAAQRRLIRLSLEKWGYQVTEAASGGEGLDICRSEGFDLVISDWVMPGLTGPEFCRAWRGLPGAHFGYFILVTSKSGKEEVAAGLEAGADDFLTKPVNAEELRARLRAGERQLDLRAELQMKNSQLEDALSEVGRLWTTLERDLTEARRLQQLLVRGRHLDLGGALVSFSLRPSGHVGGDLVGYIPRGRGHIAVFSIDVSGHGVAAAMLAARLSGIVASAFAEGDVLYARDLEQTEPLSPQQMTEGLNHLLQVTGLDHYFTWACAGIDLRSGSVALVQAGHPHPLLLRTDGSVERAGAGGLPVGLIANASWEAEDFDLQPGERLMLMTDDLTECRSPSGEELGDERLMEIVRKHAGLNGEAFLQAVEQALVSYNGGPDFADDVSFAVIEWRGGSHHAL</sequence>
<dbReference type="InterPro" id="IPR001932">
    <property type="entry name" value="PPM-type_phosphatase-like_dom"/>
</dbReference>
<dbReference type="EMBL" id="SBLC01000026">
    <property type="protein sequence ID" value="RWY39134.1"/>
    <property type="molecule type" value="Genomic_DNA"/>
</dbReference>
<evidence type="ECO:0000256" key="1">
    <source>
        <dbReference type="ARBA" id="ARBA00022801"/>
    </source>
</evidence>
<dbReference type="SMART" id="SM00331">
    <property type="entry name" value="PP2C_SIG"/>
    <property type="match status" value="1"/>
</dbReference>
<dbReference type="InterPro" id="IPR052016">
    <property type="entry name" value="Bact_Sigma-Reg"/>
</dbReference>
<evidence type="ECO:0000256" key="2">
    <source>
        <dbReference type="PROSITE-ProRule" id="PRU00169"/>
    </source>
</evidence>
<keyword evidence="1" id="KW-0378">Hydrolase</keyword>
<name>A0A444M8X9_9RHOB</name>
<feature type="modified residue" description="4-aspartylphosphate" evidence="2">
    <location>
        <position position="67"/>
    </location>
</feature>
<evidence type="ECO:0000313" key="4">
    <source>
        <dbReference type="EMBL" id="RWY39134.1"/>
    </source>
</evidence>